<evidence type="ECO:0000256" key="7">
    <source>
        <dbReference type="ARBA" id="ARBA00023136"/>
    </source>
</evidence>
<evidence type="ECO:0000256" key="2">
    <source>
        <dbReference type="ARBA" id="ARBA00022475"/>
    </source>
</evidence>
<feature type="compositionally biased region" description="Low complexity" evidence="8">
    <location>
        <begin position="161"/>
        <end position="179"/>
    </location>
</feature>
<dbReference type="InterPro" id="IPR051621">
    <property type="entry name" value="T2SS_protein_J"/>
</dbReference>
<dbReference type="Pfam" id="PF07963">
    <property type="entry name" value="N_methyl"/>
    <property type="match status" value="1"/>
</dbReference>
<reference evidence="10 11" key="1">
    <citation type="submission" date="2019-03" db="EMBL/GenBank/DDBJ databases">
        <title>Genomic Encyclopedia of Type Strains, Phase IV (KMG-IV): sequencing the most valuable type-strain genomes for metagenomic binning, comparative biology and taxonomic classification.</title>
        <authorList>
            <person name="Goeker M."/>
        </authorList>
    </citation>
    <scope>NUCLEOTIDE SEQUENCE [LARGE SCALE GENOMIC DNA]</scope>
    <source>
        <strain evidence="10 11">DSM 16998</strain>
    </source>
</reference>
<dbReference type="OrthoDB" id="9151668at2"/>
<evidence type="ECO:0000313" key="11">
    <source>
        <dbReference type="Proteomes" id="UP000295361"/>
    </source>
</evidence>
<name>A0A4R6QJT1_9BURK</name>
<accession>A0A4R6QJT1</accession>
<organism evidence="10 11">
    <name type="scientific">Roseateles toxinivorans</name>
    <dbReference type="NCBI Taxonomy" id="270368"/>
    <lineage>
        <taxon>Bacteria</taxon>
        <taxon>Pseudomonadati</taxon>
        <taxon>Pseudomonadota</taxon>
        <taxon>Betaproteobacteria</taxon>
        <taxon>Burkholderiales</taxon>
        <taxon>Sphaerotilaceae</taxon>
        <taxon>Roseateles</taxon>
    </lineage>
</organism>
<keyword evidence="2" id="KW-1003">Cell membrane</keyword>
<evidence type="ECO:0000256" key="3">
    <source>
        <dbReference type="ARBA" id="ARBA00022481"/>
    </source>
</evidence>
<sequence>MSKTRRGARGFTLVEVLVALLIMALMAMMSWRGLDAIIRTRDISQAHLERTMRLQTVMAQWEQDLLAVQVSGAVPPLQFTGGSLQLTRLRAEGMQVVVWSRMGNAWTRWESPVTTSAEELRETYMRSLQLQANAPGMVRALEGVSGWQVYFYRGNSWSNAQSSSGAGSSAPTPPSAGASDPPPGPGDQGTRPPLPTAVKMALQFDEASGWSGTLNRAVALGPQP</sequence>
<evidence type="ECO:0000256" key="5">
    <source>
        <dbReference type="ARBA" id="ARBA00022692"/>
    </source>
</evidence>
<dbReference type="PANTHER" id="PTHR39583">
    <property type="entry name" value="TYPE II SECRETION SYSTEM PROTEIN J-RELATED"/>
    <property type="match status" value="1"/>
</dbReference>
<dbReference type="GO" id="GO:0015628">
    <property type="term" value="P:protein secretion by the type II secretion system"/>
    <property type="evidence" value="ECO:0007669"/>
    <property type="project" value="TreeGrafter"/>
</dbReference>
<dbReference type="NCBIfam" id="TIGR02532">
    <property type="entry name" value="IV_pilin_GFxxxE"/>
    <property type="match status" value="1"/>
</dbReference>
<gene>
    <name evidence="10" type="ORF">DES47_10644</name>
</gene>
<evidence type="ECO:0000256" key="4">
    <source>
        <dbReference type="ARBA" id="ARBA00022519"/>
    </source>
</evidence>
<keyword evidence="4" id="KW-0997">Cell inner membrane</keyword>
<dbReference type="RefSeq" id="WP_133702776.1">
    <property type="nucleotide sequence ID" value="NZ_SNXS01000006.1"/>
</dbReference>
<feature type="region of interest" description="Disordered" evidence="8">
    <location>
        <begin position="161"/>
        <end position="197"/>
    </location>
</feature>
<proteinExistence type="predicted"/>
<dbReference type="Proteomes" id="UP000295361">
    <property type="component" value="Unassembled WGS sequence"/>
</dbReference>
<feature type="transmembrane region" description="Helical" evidence="9">
    <location>
        <begin position="12"/>
        <end position="31"/>
    </location>
</feature>
<keyword evidence="6 9" id="KW-1133">Transmembrane helix</keyword>
<keyword evidence="5 9" id="KW-0812">Transmembrane</keyword>
<dbReference type="SUPFAM" id="SSF54523">
    <property type="entry name" value="Pili subunits"/>
    <property type="match status" value="1"/>
</dbReference>
<evidence type="ECO:0000256" key="1">
    <source>
        <dbReference type="ARBA" id="ARBA00004377"/>
    </source>
</evidence>
<evidence type="ECO:0000256" key="6">
    <source>
        <dbReference type="ARBA" id="ARBA00022989"/>
    </source>
</evidence>
<dbReference type="PROSITE" id="PS00409">
    <property type="entry name" value="PROKAR_NTER_METHYL"/>
    <property type="match status" value="1"/>
</dbReference>
<dbReference type="InterPro" id="IPR045584">
    <property type="entry name" value="Pilin-like"/>
</dbReference>
<evidence type="ECO:0000313" key="10">
    <source>
        <dbReference type="EMBL" id="TDP62749.1"/>
    </source>
</evidence>
<dbReference type="GO" id="GO:0005886">
    <property type="term" value="C:plasma membrane"/>
    <property type="evidence" value="ECO:0007669"/>
    <property type="project" value="UniProtKB-SubCell"/>
</dbReference>
<comment type="subcellular location">
    <subcellularLocation>
        <location evidence="1">Cell inner membrane</location>
        <topology evidence="1">Single-pass membrane protein</topology>
    </subcellularLocation>
</comment>
<dbReference type="PANTHER" id="PTHR39583:SF2">
    <property type="entry name" value="TYPE II SECRETION SYSTEM PROTEIN J"/>
    <property type="match status" value="1"/>
</dbReference>
<dbReference type="EMBL" id="SNXS01000006">
    <property type="protein sequence ID" value="TDP62749.1"/>
    <property type="molecule type" value="Genomic_DNA"/>
</dbReference>
<keyword evidence="7 9" id="KW-0472">Membrane</keyword>
<dbReference type="AlphaFoldDB" id="A0A4R6QJT1"/>
<dbReference type="InParanoid" id="A0A4R6QJT1"/>
<dbReference type="InterPro" id="IPR012902">
    <property type="entry name" value="N_methyl_site"/>
</dbReference>
<protein>
    <submittedName>
        <fullName evidence="10">General secretion pathway protein J</fullName>
    </submittedName>
</protein>
<keyword evidence="11" id="KW-1185">Reference proteome</keyword>
<evidence type="ECO:0000256" key="8">
    <source>
        <dbReference type="SAM" id="MobiDB-lite"/>
    </source>
</evidence>
<keyword evidence="3" id="KW-0488">Methylation</keyword>
<comment type="caution">
    <text evidence="10">The sequence shown here is derived from an EMBL/GenBank/DDBJ whole genome shotgun (WGS) entry which is preliminary data.</text>
</comment>
<evidence type="ECO:0000256" key="9">
    <source>
        <dbReference type="SAM" id="Phobius"/>
    </source>
</evidence>